<evidence type="ECO:0000313" key="4">
    <source>
        <dbReference type="EMBL" id="CAH0399912.1"/>
    </source>
</evidence>
<dbReference type="EMBL" id="OU963908">
    <property type="protein sequence ID" value="CAH0399912.1"/>
    <property type="molecule type" value="Genomic_DNA"/>
</dbReference>
<protein>
    <recommendedName>
        <fullName evidence="3">FP protein C-terminal domain-containing protein</fullName>
    </recommendedName>
</protein>
<reference evidence="4" key="1">
    <citation type="submission" date="2021-12" db="EMBL/GenBank/DDBJ databases">
        <authorList>
            <person name="King R."/>
        </authorList>
    </citation>
    <scope>NUCLEOTIDE SEQUENCE</scope>
</reference>
<dbReference type="Pfam" id="PF25298">
    <property type="entry name" value="Baculo_FP_2nd"/>
    <property type="match status" value="1"/>
</dbReference>
<evidence type="ECO:0000256" key="2">
    <source>
        <dbReference type="SAM" id="MobiDB-lite"/>
    </source>
</evidence>
<dbReference type="Proteomes" id="UP001153292">
    <property type="component" value="Chromosome 15"/>
</dbReference>
<keyword evidence="1" id="KW-0175">Coiled coil</keyword>
<evidence type="ECO:0000259" key="3">
    <source>
        <dbReference type="Pfam" id="PF25298"/>
    </source>
</evidence>
<organism evidence="4 5">
    <name type="scientific">Chilo suppressalis</name>
    <name type="common">Asiatic rice borer moth</name>
    <dbReference type="NCBI Taxonomy" id="168631"/>
    <lineage>
        <taxon>Eukaryota</taxon>
        <taxon>Metazoa</taxon>
        <taxon>Ecdysozoa</taxon>
        <taxon>Arthropoda</taxon>
        <taxon>Hexapoda</taxon>
        <taxon>Insecta</taxon>
        <taxon>Pterygota</taxon>
        <taxon>Neoptera</taxon>
        <taxon>Endopterygota</taxon>
        <taxon>Lepidoptera</taxon>
        <taxon>Glossata</taxon>
        <taxon>Ditrysia</taxon>
        <taxon>Pyraloidea</taxon>
        <taxon>Crambidae</taxon>
        <taxon>Crambinae</taxon>
        <taxon>Chilo</taxon>
    </lineage>
</organism>
<feature type="domain" description="FP protein C-terminal" evidence="3">
    <location>
        <begin position="272"/>
        <end position="316"/>
    </location>
</feature>
<dbReference type="InterPro" id="IPR057251">
    <property type="entry name" value="FP_C"/>
</dbReference>
<feature type="coiled-coil region" evidence="1">
    <location>
        <begin position="114"/>
        <end position="141"/>
    </location>
</feature>
<name>A0ABN8AYT3_CHISP</name>
<feature type="region of interest" description="Disordered" evidence="2">
    <location>
        <begin position="1"/>
        <end position="56"/>
    </location>
</feature>
<keyword evidence="5" id="KW-1185">Reference proteome</keyword>
<feature type="compositionally biased region" description="Polar residues" evidence="2">
    <location>
        <begin position="29"/>
        <end position="38"/>
    </location>
</feature>
<sequence>MPNLARSPPLNKSLSMTDLDTEKVGDKPTCSSGESVHNIQREKKRRRVTDDVVSPKSSEPLDIRTIIREELSEILKTLQIQQNLRMDAIEKHISEIKIQNDTNLKKNIDIEKSIEFVAAKMEEVQHTINCLEKDRNDISAQITTIETKCDTLDRLARKTSIQIRNVPRQKAESKEKLFEMINKLSTSLGINMGTSDVRDIYRLPSKPDQVNTTIVAEFSSTLTRSYFLSAAKDFKSSSIKFKTEQLNSTHLGIEAPKSEIYLSEHLTPICSRLFYLAREFRKTMGYDYCWTSNGLVYLRKKQGEPYILIKNEAQLQILGNK</sequence>
<evidence type="ECO:0000313" key="5">
    <source>
        <dbReference type="Proteomes" id="UP001153292"/>
    </source>
</evidence>
<evidence type="ECO:0000256" key="1">
    <source>
        <dbReference type="SAM" id="Coils"/>
    </source>
</evidence>
<proteinExistence type="predicted"/>
<gene>
    <name evidence="4" type="ORF">CHILSU_LOCUS3083</name>
</gene>
<accession>A0ABN8AYT3</accession>